<gene>
    <name evidence="3" type="ORF">Cni_G12979</name>
</gene>
<sequence>MAFELFSSTLLLTLLSYLLQLSSSNAQQPQFTSPHGIVYENPVLFPPSAYDFFHPNSDAPATPPLPETSSKARADAVVAASVLPAPPSGRGAAAAGVAAIVLGLAFITVAVMVASYVVIRHRADVKKASIAAMNADA</sequence>
<reference evidence="3 4" key="1">
    <citation type="submission" date="2023-10" db="EMBL/GenBank/DDBJ databases">
        <title>Chromosome-scale genome assembly provides insights into flower coloration mechanisms of Canna indica.</title>
        <authorList>
            <person name="Li C."/>
        </authorList>
    </citation>
    <scope>NUCLEOTIDE SEQUENCE [LARGE SCALE GENOMIC DNA]</scope>
    <source>
        <tissue evidence="3">Flower</tissue>
    </source>
</reference>
<feature type="signal peptide" evidence="2">
    <location>
        <begin position="1"/>
        <end position="26"/>
    </location>
</feature>
<evidence type="ECO:0000256" key="1">
    <source>
        <dbReference type="SAM" id="Phobius"/>
    </source>
</evidence>
<dbReference type="PANTHER" id="PTHR35718:SF1">
    <property type="entry name" value="EXPRESSED PROTEIN"/>
    <property type="match status" value="1"/>
</dbReference>
<evidence type="ECO:0000313" key="3">
    <source>
        <dbReference type="EMBL" id="WOL04258.1"/>
    </source>
</evidence>
<dbReference type="Proteomes" id="UP001327560">
    <property type="component" value="Chromosome 4"/>
</dbReference>
<evidence type="ECO:0000256" key="2">
    <source>
        <dbReference type="SAM" id="SignalP"/>
    </source>
</evidence>
<accession>A0AAQ3QCP8</accession>
<protein>
    <submittedName>
        <fullName evidence="3">Uncharacterized protein</fullName>
    </submittedName>
</protein>
<dbReference type="AlphaFoldDB" id="A0AAQ3QCP8"/>
<name>A0AAQ3QCP8_9LILI</name>
<feature type="chain" id="PRO_5042872602" evidence="2">
    <location>
        <begin position="27"/>
        <end position="137"/>
    </location>
</feature>
<keyword evidence="1" id="KW-0472">Membrane</keyword>
<keyword evidence="4" id="KW-1185">Reference proteome</keyword>
<evidence type="ECO:0000313" key="4">
    <source>
        <dbReference type="Proteomes" id="UP001327560"/>
    </source>
</evidence>
<feature type="transmembrane region" description="Helical" evidence="1">
    <location>
        <begin position="92"/>
        <end position="119"/>
    </location>
</feature>
<keyword evidence="1" id="KW-1133">Transmembrane helix</keyword>
<organism evidence="3 4">
    <name type="scientific">Canna indica</name>
    <name type="common">Indian-shot</name>
    <dbReference type="NCBI Taxonomy" id="4628"/>
    <lineage>
        <taxon>Eukaryota</taxon>
        <taxon>Viridiplantae</taxon>
        <taxon>Streptophyta</taxon>
        <taxon>Embryophyta</taxon>
        <taxon>Tracheophyta</taxon>
        <taxon>Spermatophyta</taxon>
        <taxon>Magnoliopsida</taxon>
        <taxon>Liliopsida</taxon>
        <taxon>Zingiberales</taxon>
        <taxon>Cannaceae</taxon>
        <taxon>Canna</taxon>
    </lineage>
</organism>
<dbReference type="EMBL" id="CP136893">
    <property type="protein sequence ID" value="WOL04258.1"/>
    <property type="molecule type" value="Genomic_DNA"/>
</dbReference>
<proteinExistence type="predicted"/>
<keyword evidence="2" id="KW-0732">Signal</keyword>
<keyword evidence="1" id="KW-0812">Transmembrane</keyword>
<dbReference type="PANTHER" id="PTHR35718">
    <property type="entry name" value="EXPRESSED PROTEIN"/>
    <property type="match status" value="1"/>
</dbReference>